<dbReference type="InterPro" id="IPR034746">
    <property type="entry name" value="POTRA"/>
</dbReference>
<keyword evidence="7 9" id="KW-0472">Membrane</keyword>
<dbReference type="PANTHER" id="PTHR35851">
    <property type="entry name" value="CELL DIVISION PROTEIN FTSQ"/>
    <property type="match status" value="1"/>
</dbReference>
<name>A0ABU8S6Q8_9SPHN</name>
<evidence type="ECO:0000256" key="9">
    <source>
        <dbReference type="HAMAP-Rule" id="MF_00911"/>
    </source>
</evidence>
<gene>
    <name evidence="9" type="primary">ftsQ</name>
    <name evidence="12" type="ORF">WG900_06275</name>
</gene>
<comment type="subcellular location">
    <subcellularLocation>
        <location evidence="9">Cell inner membrane</location>
        <topology evidence="9">Single-pass type II membrane protein</topology>
    </subcellularLocation>
    <subcellularLocation>
        <location evidence="1">Membrane</location>
    </subcellularLocation>
    <text evidence="9">Localizes to the division septum.</text>
</comment>
<keyword evidence="4 9" id="KW-0132">Cell division</keyword>
<dbReference type="InterPro" id="IPR013685">
    <property type="entry name" value="POTRA_FtsQ_type"/>
</dbReference>
<evidence type="ECO:0000313" key="13">
    <source>
        <dbReference type="Proteomes" id="UP001379235"/>
    </source>
</evidence>
<comment type="caution">
    <text evidence="12">The sequence shown here is derived from an EMBL/GenBank/DDBJ whole genome shotgun (WGS) entry which is preliminary data.</text>
</comment>
<dbReference type="Proteomes" id="UP001379235">
    <property type="component" value="Unassembled WGS sequence"/>
</dbReference>
<protein>
    <recommendedName>
        <fullName evidence="9">Cell division protein FtsQ</fullName>
    </recommendedName>
</protein>
<feature type="region of interest" description="Disordered" evidence="10">
    <location>
        <begin position="304"/>
        <end position="345"/>
    </location>
</feature>
<dbReference type="HAMAP" id="MF_00911">
    <property type="entry name" value="FtsQ_subfam"/>
    <property type="match status" value="1"/>
</dbReference>
<comment type="function">
    <text evidence="9">Essential cell division protein.</text>
</comment>
<keyword evidence="6 9" id="KW-1133">Transmembrane helix</keyword>
<dbReference type="PANTHER" id="PTHR35851:SF1">
    <property type="entry name" value="CELL DIVISION PROTEIN FTSQ"/>
    <property type="match status" value="1"/>
</dbReference>
<dbReference type="InterPro" id="IPR005548">
    <property type="entry name" value="Cell_div_FtsQ/DivIB_C"/>
</dbReference>
<comment type="similarity">
    <text evidence="9">Belongs to the FtsQ/DivIB family. FtsQ subfamily.</text>
</comment>
<dbReference type="EMBL" id="JBBHJY010000002">
    <property type="protein sequence ID" value="MEJ6009520.1"/>
    <property type="molecule type" value="Genomic_DNA"/>
</dbReference>
<keyword evidence="13" id="KW-1185">Reference proteome</keyword>
<sequence>MSQTIRRKGSNVRKVAAQQSKARSMRNAKAKTGSALDSFMNWLPVSEEVLQRLFLLFILAVAAIAVVVIARLAGVPELIGRQFAMAAGDVGFSVNKVEVRGVKHLNELKIYERVDTAMGRPMPEVDVDQIRSELVQLNWIEDARVSRQLPDRLVIDVVERKPHAVLRKPDKLVLIDATGHELEPVSPERAKGKLIVFGPGASKQVEALTKLLGAAPALKPQVTEAEWVGNRRWNVAFKTGQILALPEGEKDAANSLMTFARLDGVNRLLGGRVAVFDMRTAGRIYFRVPERAADAATATAKATAAKAAEKSASAETKDAKDTKDTKVASAKTDKAKPGEKKKEQQ</sequence>
<dbReference type="InterPro" id="IPR026579">
    <property type="entry name" value="FtsQ"/>
</dbReference>
<evidence type="ECO:0000256" key="2">
    <source>
        <dbReference type="ARBA" id="ARBA00022475"/>
    </source>
</evidence>
<evidence type="ECO:0000256" key="10">
    <source>
        <dbReference type="SAM" id="MobiDB-lite"/>
    </source>
</evidence>
<feature type="compositionally biased region" description="Basic and acidic residues" evidence="10">
    <location>
        <begin position="315"/>
        <end position="345"/>
    </location>
</feature>
<dbReference type="PROSITE" id="PS51779">
    <property type="entry name" value="POTRA"/>
    <property type="match status" value="1"/>
</dbReference>
<dbReference type="Pfam" id="PF08478">
    <property type="entry name" value="POTRA_1"/>
    <property type="match status" value="1"/>
</dbReference>
<dbReference type="Gene3D" id="3.10.20.310">
    <property type="entry name" value="membrane protein fhac"/>
    <property type="match status" value="1"/>
</dbReference>
<keyword evidence="5 9" id="KW-0812">Transmembrane</keyword>
<evidence type="ECO:0000256" key="6">
    <source>
        <dbReference type="ARBA" id="ARBA00022989"/>
    </source>
</evidence>
<evidence type="ECO:0000256" key="7">
    <source>
        <dbReference type="ARBA" id="ARBA00023136"/>
    </source>
</evidence>
<evidence type="ECO:0000256" key="5">
    <source>
        <dbReference type="ARBA" id="ARBA00022692"/>
    </source>
</evidence>
<feature type="compositionally biased region" description="Low complexity" evidence="10">
    <location>
        <begin position="304"/>
        <end position="314"/>
    </location>
</feature>
<dbReference type="RefSeq" id="WP_339965626.1">
    <property type="nucleotide sequence ID" value="NZ_JBBHJY010000002.1"/>
</dbReference>
<evidence type="ECO:0000256" key="8">
    <source>
        <dbReference type="ARBA" id="ARBA00023306"/>
    </source>
</evidence>
<accession>A0ABU8S6Q8</accession>
<evidence type="ECO:0000256" key="3">
    <source>
        <dbReference type="ARBA" id="ARBA00022519"/>
    </source>
</evidence>
<evidence type="ECO:0000313" key="12">
    <source>
        <dbReference type="EMBL" id="MEJ6009520.1"/>
    </source>
</evidence>
<feature type="transmembrane region" description="Helical" evidence="9">
    <location>
        <begin position="53"/>
        <end position="73"/>
    </location>
</feature>
<evidence type="ECO:0000256" key="4">
    <source>
        <dbReference type="ARBA" id="ARBA00022618"/>
    </source>
</evidence>
<keyword evidence="8 9" id="KW-0131">Cell cycle</keyword>
<dbReference type="Pfam" id="PF03799">
    <property type="entry name" value="FtsQ_DivIB_C"/>
    <property type="match status" value="1"/>
</dbReference>
<reference evidence="12 13" key="1">
    <citation type="submission" date="2024-03" db="EMBL/GenBank/DDBJ databases">
        <authorList>
            <person name="Jo J.-H."/>
        </authorList>
    </citation>
    <scope>NUCLEOTIDE SEQUENCE [LARGE SCALE GENOMIC DNA]</scope>
    <source>
        <strain evidence="12 13">AS3R-12</strain>
    </source>
</reference>
<proteinExistence type="inferred from homology"/>
<organism evidence="12 13">
    <name type="scientific">Novosphingobium aquae</name>
    <dbReference type="NCBI Taxonomy" id="3133435"/>
    <lineage>
        <taxon>Bacteria</taxon>
        <taxon>Pseudomonadati</taxon>
        <taxon>Pseudomonadota</taxon>
        <taxon>Alphaproteobacteria</taxon>
        <taxon>Sphingomonadales</taxon>
        <taxon>Sphingomonadaceae</taxon>
        <taxon>Novosphingobium</taxon>
    </lineage>
</organism>
<keyword evidence="2 9" id="KW-1003">Cell membrane</keyword>
<keyword evidence="3 9" id="KW-0997">Cell inner membrane</keyword>
<evidence type="ECO:0000259" key="11">
    <source>
        <dbReference type="PROSITE" id="PS51779"/>
    </source>
</evidence>
<evidence type="ECO:0000256" key="1">
    <source>
        <dbReference type="ARBA" id="ARBA00004370"/>
    </source>
</evidence>
<feature type="domain" description="POTRA" evidence="11">
    <location>
        <begin position="92"/>
        <end position="160"/>
    </location>
</feature>